<comment type="subcellular location">
    <subcellularLocation>
        <location evidence="1">Cell projection</location>
        <location evidence="1">Cilium</location>
    </subcellularLocation>
</comment>
<keyword evidence="4" id="KW-0802">TPR repeat</keyword>
<dbReference type="OMA" id="NDMLTHT"/>
<feature type="domain" description="WDR19 WD40 repeat" evidence="7">
    <location>
        <begin position="386"/>
        <end position="640"/>
    </location>
</feature>
<evidence type="ECO:0000313" key="10">
    <source>
        <dbReference type="EMBL" id="KNC55403.1"/>
    </source>
</evidence>
<dbReference type="eggNOG" id="KOG2247">
    <property type="taxonomic scope" value="Eukaryota"/>
</dbReference>
<evidence type="ECO:0000256" key="1">
    <source>
        <dbReference type="ARBA" id="ARBA00004138"/>
    </source>
</evidence>
<dbReference type="GO" id="GO:0005929">
    <property type="term" value="C:cilium"/>
    <property type="evidence" value="ECO:0007669"/>
    <property type="project" value="UniProtKB-SubCell"/>
</dbReference>
<organism evidence="10 11">
    <name type="scientific">Thecamonas trahens ATCC 50062</name>
    <dbReference type="NCBI Taxonomy" id="461836"/>
    <lineage>
        <taxon>Eukaryota</taxon>
        <taxon>Apusozoa</taxon>
        <taxon>Apusomonadida</taxon>
        <taxon>Apusomonadidae</taxon>
        <taxon>Thecamonas</taxon>
    </lineage>
</organism>
<evidence type="ECO:0000256" key="4">
    <source>
        <dbReference type="ARBA" id="ARBA00022803"/>
    </source>
</evidence>
<keyword evidence="3" id="KW-0677">Repeat</keyword>
<dbReference type="GO" id="GO:0035721">
    <property type="term" value="P:intraciliary retrograde transport"/>
    <property type="evidence" value="ECO:0007669"/>
    <property type="project" value="InterPro"/>
</dbReference>
<dbReference type="EMBL" id="GL349501">
    <property type="protein sequence ID" value="KNC55403.1"/>
    <property type="molecule type" value="Genomic_DNA"/>
</dbReference>
<name>A0A0L0DV42_THETB</name>
<dbReference type="Proteomes" id="UP000054408">
    <property type="component" value="Unassembled WGS sequence"/>
</dbReference>
<dbReference type="InterPro" id="IPR036322">
    <property type="entry name" value="WD40_repeat_dom_sf"/>
</dbReference>
<dbReference type="InterPro" id="IPR056168">
    <property type="entry name" value="TPR_IF140/IFT172/WDR19"/>
</dbReference>
<dbReference type="GO" id="GO:0060271">
    <property type="term" value="P:cilium assembly"/>
    <property type="evidence" value="ECO:0007669"/>
    <property type="project" value="TreeGrafter"/>
</dbReference>
<dbReference type="Gene3D" id="2.130.10.10">
    <property type="entry name" value="YVTN repeat-like/Quinoprotein amine dehydrogenase"/>
    <property type="match status" value="2"/>
</dbReference>
<evidence type="ECO:0000259" key="9">
    <source>
        <dbReference type="Pfam" id="PF24762"/>
    </source>
</evidence>
<dbReference type="RefSeq" id="XP_013752942.1">
    <property type="nucleotide sequence ID" value="XM_013897488.1"/>
</dbReference>
<dbReference type="SMART" id="SM00320">
    <property type="entry name" value="WD40"/>
    <property type="match status" value="5"/>
</dbReference>
<dbReference type="InterPro" id="IPR039468">
    <property type="entry name" value="WDR19_WD40_rpt"/>
</dbReference>
<dbReference type="Gene3D" id="1.25.40.470">
    <property type="match status" value="1"/>
</dbReference>
<keyword evidence="5" id="KW-0969">Cilium</keyword>
<evidence type="ECO:0000259" key="7">
    <source>
        <dbReference type="Pfam" id="PF15911"/>
    </source>
</evidence>
<evidence type="ECO:0000256" key="6">
    <source>
        <dbReference type="ARBA" id="ARBA00023273"/>
    </source>
</evidence>
<dbReference type="GeneID" id="25569130"/>
<dbReference type="InterPro" id="IPR011990">
    <property type="entry name" value="TPR-like_helical_dom_sf"/>
</dbReference>
<gene>
    <name evidence="10" type="ORF">AMSG_11063</name>
</gene>
<sequence length="1332" mass="142088">MVASAGPNSSVYVTDRHGSRLGAFHVSGAVVAMAFDADSETLAVISDGSRAIKFWNSNTRSTSELETKMKGLSFMTWAAAGALLAVGTVKGNLLLVDRIKGRLVPIVGKHTKTITHGAWSTDGVLALAAEDRQVTISSPRGDTVDSMMFKSPPRLLAFGARKAGTGSASASAATALSTQPTLSLVISDAVVVLQDVELHAGAVGTPTELTFSSAYGPIAAYAWLADGYLGVGFERGHFVVVSTHANERDSEVFSEQLHSSSLVDVAYCEATREVATAGDDAIVVISLASWSVTHTISLPELTGCLRSLSWAPNGQLLTVATNRGDVITHLTQVPVIGAAHGTLLASLASLREIALIQTHKESGLPTPVARASDLPPDALFLPGPRLAVDHEPALLALGPRHLAAGSNNTLRYYDWAASPPALVMERDYVTTIERVVLNASHAAVLAGRRISIHSLLSPNAPVLSIPERGDANVTCVALSEQFLAYGTADGGIHVALLGADGVPASVAQYALPAGVTALYPNANGTRIFVRDDSGAGHVYNPVNDALVPVPHLPRVLSGVLWDQNVLDDLDAVQDWGVFVAYDADIAITYAYFPLTVQGATVEKVAVTHLPRGHVPMLLRSGSLVTLSASGTPAHVVLASHNALGADAAPLEAFEQNLALGRLSAAWRAAVALDNVEVWNELGSVALAQLDVELATQAYRQIGDAGMVLSLEGLADLEDRSLLAGYVAMFLPKVALDMRRDLLHWDAALQLATTLAPNALPGICKEYAQQLEFNGEYEAALNMFTRAAPGPPPSGTEPGAHTSACEAGMARCTLRLGDLSRGLQLVLGSNSPALCRDAGAILESMKQYSDAAVAYEAGKVYDKAVAMYLVTKSFDAAGKLMEHVKNPQLHLKYGKAMEALGKFKKAEAAYEAARDWVGVIRVNLDKLDNPSKVLALVRSTKSAEGAMLVAEHCRKVGDYASAIEFLLLADCREEAYNLADREGQMDTYASLIGNSGTRDEYAAVAKFYTAVGDSFRAGQFFARADDARAAVRSYLAANTEEALLEVINYVGKLRDDVLIHLVIDDLSGASGGEPKDPKYIYWLYSALGNFDKVADVAVRIAANEQELGNYREAHLILHDAATLLRSKDISVPHPLARALMLVHSYLLVKSLAKIDSSRVLGARMLVRVAASISKFPAHVVPILTSTVLECYKSGLKRSAFEYATMLMRPEYRTKLNDKYRKRIEAIVRRPDKSEPPEETSPCGVCDAPLANSDLDCPSCRSALPFCVMTGTHIVREGLCLCPHCAFGAHKSIVAKGLVANGGACPMCGNTSEPSEWQVLKMEEARSWVQEWVQ</sequence>
<dbReference type="SUPFAM" id="SSF48452">
    <property type="entry name" value="TPR-like"/>
    <property type="match status" value="1"/>
</dbReference>
<feature type="domain" description="WDR19 first beta-propeller" evidence="8">
    <location>
        <begin position="2"/>
        <end position="324"/>
    </location>
</feature>
<dbReference type="Pfam" id="PF15911">
    <property type="entry name" value="Beta-prop_WDR19_2nd"/>
    <property type="match status" value="1"/>
</dbReference>
<evidence type="ECO:0000256" key="3">
    <source>
        <dbReference type="ARBA" id="ARBA00022737"/>
    </source>
</evidence>
<dbReference type="InterPro" id="IPR015943">
    <property type="entry name" value="WD40/YVTN_repeat-like_dom_sf"/>
</dbReference>
<feature type="domain" description="IF140/IFT172/WDR19 TPR" evidence="9">
    <location>
        <begin position="840"/>
        <end position="1048"/>
    </location>
</feature>
<dbReference type="PANTHER" id="PTHR14920:SF0">
    <property type="entry name" value="WD REPEAT DOMAIN 19"/>
    <property type="match status" value="1"/>
</dbReference>
<dbReference type="InterPro" id="IPR001680">
    <property type="entry name" value="WD40_rpt"/>
</dbReference>
<dbReference type="GO" id="GO:0030991">
    <property type="term" value="C:intraciliary transport particle A"/>
    <property type="evidence" value="ECO:0007669"/>
    <property type="project" value="TreeGrafter"/>
</dbReference>
<accession>A0A0L0DV42</accession>
<dbReference type="OrthoDB" id="10250638at2759"/>
<dbReference type="InterPro" id="IPR040379">
    <property type="entry name" value="WDR19/dyf-2"/>
</dbReference>
<dbReference type="PANTHER" id="PTHR14920">
    <property type="entry name" value="OSMOTIC AVOIDANCE ABNORMAL PROTEIN 1/WD REPEAT MEMBRANE PROTEIN"/>
    <property type="match status" value="1"/>
</dbReference>
<proteinExistence type="predicted"/>
<protein>
    <submittedName>
        <fullName evidence="10">WD repeat protein 19</fullName>
    </submittedName>
</protein>
<evidence type="ECO:0000256" key="2">
    <source>
        <dbReference type="ARBA" id="ARBA00022574"/>
    </source>
</evidence>
<evidence type="ECO:0000259" key="8">
    <source>
        <dbReference type="Pfam" id="PF23389"/>
    </source>
</evidence>
<keyword evidence="2" id="KW-0853">WD repeat</keyword>
<dbReference type="STRING" id="461836.A0A0L0DV42"/>
<evidence type="ECO:0000313" key="11">
    <source>
        <dbReference type="Proteomes" id="UP000054408"/>
    </source>
</evidence>
<dbReference type="Pfam" id="PF24762">
    <property type="entry name" value="TPR_IF140-IFT172"/>
    <property type="match status" value="1"/>
</dbReference>
<dbReference type="Gene3D" id="1.25.40.10">
    <property type="entry name" value="Tetratricopeptide repeat domain"/>
    <property type="match status" value="1"/>
</dbReference>
<dbReference type="SUPFAM" id="SSF50978">
    <property type="entry name" value="WD40 repeat-like"/>
    <property type="match status" value="1"/>
</dbReference>
<dbReference type="Pfam" id="PF23389">
    <property type="entry name" value="Beta-prop_WDR19_1st"/>
    <property type="match status" value="1"/>
</dbReference>
<keyword evidence="11" id="KW-1185">Reference proteome</keyword>
<evidence type="ECO:0000256" key="5">
    <source>
        <dbReference type="ARBA" id="ARBA00023069"/>
    </source>
</evidence>
<keyword evidence="6" id="KW-0966">Cell projection</keyword>
<reference evidence="10 11" key="1">
    <citation type="submission" date="2010-05" db="EMBL/GenBank/DDBJ databases">
        <title>The Genome Sequence of Thecamonas trahens ATCC 50062.</title>
        <authorList>
            <consortium name="The Broad Institute Genome Sequencing Platform"/>
            <person name="Russ C."/>
            <person name="Cuomo C."/>
            <person name="Shea T."/>
            <person name="Young S.K."/>
            <person name="Zeng Q."/>
            <person name="Koehrsen M."/>
            <person name="Haas B."/>
            <person name="Borodovsky M."/>
            <person name="Guigo R."/>
            <person name="Alvarado L."/>
            <person name="Berlin A."/>
            <person name="Bochicchio J."/>
            <person name="Borenstein D."/>
            <person name="Chapman S."/>
            <person name="Chen Z."/>
            <person name="Freedman E."/>
            <person name="Gellesch M."/>
            <person name="Goldberg J."/>
            <person name="Griggs A."/>
            <person name="Gujja S."/>
            <person name="Heilman E."/>
            <person name="Heiman D."/>
            <person name="Hepburn T."/>
            <person name="Howarth C."/>
            <person name="Jen D."/>
            <person name="Larson L."/>
            <person name="Mehta T."/>
            <person name="Park D."/>
            <person name="Pearson M."/>
            <person name="Roberts A."/>
            <person name="Saif S."/>
            <person name="Shenoy N."/>
            <person name="Sisk P."/>
            <person name="Stolte C."/>
            <person name="Sykes S."/>
            <person name="Thomson T."/>
            <person name="Walk T."/>
            <person name="White J."/>
            <person name="Yandava C."/>
            <person name="Burger G."/>
            <person name="Gray M.W."/>
            <person name="Holland P.W.H."/>
            <person name="King N."/>
            <person name="Lang F.B.F."/>
            <person name="Roger A.J."/>
            <person name="Ruiz-Trillo I."/>
            <person name="Lander E."/>
            <person name="Nusbaum C."/>
        </authorList>
    </citation>
    <scope>NUCLEOTIDE SEQUENCE [LARGE SCALE GENOMIC DNA]</scope>
    <source>
        <strain evidence="10 11">ATCC 50062</strain>
    </source>
</reference>
<dbReference type="InterPro" id="IPR057855">
    <property type="entry name" value="Beta-prop_WDR19_1st"/>
</dbReference>